<name>A0ABV7YW93_9BACT</name>
<evidence type="ECO:0008006" key="4">
    <source>
        <dbReference type="Google" id="ProtNLM"/>
    </source>
</evidence>
<dbReference type="EMBL" id="JBHRYQ010000001">
    <property type="protein sequence ID" value="MFC3811305.1"/>
    <property type="molecule type" value="Genomic_DNA"/>
</dbReference>
<keyword evidence="1" id="KW-1133">Transmembrane helix</keyword>
<feature type="transmembrane region" description="Helical" evidence="1">
    <location>
        <begin position="177"/>
        <end position="194"/>
    </location>
</feature>
<sequence>MKKLIYNPFERIAGVEALGIGLVVMVLISVVAHYSNVVFPDILGAKISGKEHSFLYLIVQNLGNWIIFSSILLLFGIFAGKSHIRAIDVFGTQALARIPYLVFTFLGFADFNDTLNKIAESLQKDGPQSQVISELPFVGLLFLAGFALLSIAIVIWIIALMYNAFRVSTNIKGEKSAFLFVVAILLSMVVSYFFKVNVVRLFL</sequence>
<gene>
    <name evidence="2" type="ORF">ACFOOI_11635</name>
</gene>
<dbReference type="Proteomes" id="UP001595616">
    <property type="component" value="Unassembled WGS sequence"/>
</dbReference>
<accession>A0ABV7YW93</accession>
<protein>
    <recommendedName>
        <fullName evidence="4">Yip1 domain-containing protein</fullName>
    </recommendedName>
</protein>
<keyword evidence="3" id="KW-1185">Reference proteome</keyword>
<evidence type="ECO:0000256" key="1">
    <source>
        <dbReference type="SAM" id="Phobius"/>
    </source>
</evidence>
<dbReference type="RefSeq" id="WP_379838146.1">
    <property type="nucleotide sequence ID" value="NZ_JBHRYQ010000001.1"/>
</dbReference>
<keyword evidence="1" id="KW-0472">Membrane</keyword>
<feature type="transmembrane region" description="Helical" evidence="1">
    <location>
        <begin position="54"/>
        <end position="78"/>
    </location>
</feature>
<feature type="transmembrane region" description="Helical" evidence="1">
    <location>
        <begin position="137"/>
        <end position="165"/>
    </location>
</feature>
<proteinExistence type="predicted"/>
<reference evidence="3" key="1">
    <citation type="journal article" date="2019" name="Int. J. Syst. Evol. Microbiol.">
        <title>The Global Catalogue of Microorganisms (GCM) 10K type strain sequencing project: providing services to taxonomists for standard genome sequencing and annotation.</title>
        <authorList>
            <consortium name="The Broad Institute Genomics Platform"/>
            <consortium name="The Broad Institute Genome Sequencing Center for Infectious Disease"/>
            <person name="Wu L."/>
            <person name="Ma J."/>
        </authorList>
    </citation>
    <scope>NUCLEOTIDE SEQUENCE [LARGE SCALE GENOMIC DNA]</scope>
    <source>
        <strain evidence="3">CECT 7956</strain>
    </source>
</reference>
<organism evidence="2 3">
    <name type="scientific">Lacihabitans lacunae</name>
    <dbReference type="NCBI Taxonomy" id="1028214"/>
    <lineage>
        <taxon>Bacteria</taxon>
        <taxon>Pseudomonadati</taxon>
        <taxon>Bacteroidota</taxon>
        <taxon>Cytophagia</taxon>
        <taxon>Cytophagales</taxon>
        <taxon>Leadbetterellaceae</taxon>
        <taxon>Lacihabitans</taxon>
    </lineage>
</organism>
<evidence type="ECO:0000313" key="3">
    <source>
        <dbReference type="Proteomes" id="UP001595616"/>
    </source>
</evidence>
<comment type="caution">
    <text evidence="2">The sequence shown here is derived from an EMBL/GenBank/DDBJ whole genome shotgun (WGS) entry which is preliminary data.</text>
</comment>
<evidence type="ECO:0000313" key="2">
    <source>
        <dbReference type="EMBL" id="MFC3811305.1"/>
    </source>
</evidence>
<feature type="transmembrane region" description="Helical" evidence="1">
    <location>
        <begin position="12"/>
        <end position="34"/>
    </location>
</feature>
<keyword evidence="1" id="KW-0812">Transmembrane</keyword>